<evidence type="ECO:0000259" key="1">
    <source>
        <dbReference type="Pfam" id="PF00149"/>
    </source>
</evidence>
<sequence length="275" mass="30529">MAEYTFIGDIHSAADDLAVLLADTSITQTRLIFLGDYIDGTAGRHLGHLTQPAPLDPLGVIAQVQQRVRDYGDVALCGNHDDFWVQTARGDDEAAATWVLNGGHRTWRKLGIYTSNLNTVRRALNQEPLLAATKFLASLPTIWQQGHLIAMHAGVDWRWPLAQQTRDTLLWIRDDYYFDGGGQPHRNLFDRVLVTGHTPVQSFENPQMGYVKLQADAEDTPRYVIDGGSRSGLFDGGICALTLTTQGKVARMKRVINRKIYDGQQLVTPEMVSGS</sequence>
<dbReference type="SUPFAM" id="SSF56300">
    <property type="entry name" value="Metallo-dependent phosphatases"/>
    <property type="match status" value="1"/>
</dbReference>
<proteinExistence type="predicted"/>
<accession>A0A837R9A9</accession>
<dbReference type="GO" id="GO:0008803">
    <property type="term" value="F:bis(5'-nucleosyl)-tetraphosphatase (symmetrical) activity"/>
    <property type="evidence" value="ECO:0007669"/>
    <property type="project" value="TreeGrafter"/>
</dbReference>
<dbReference type="PANTHER" id="PTHR42850">
    <property type="entry name" value="METALLOPHOSPHOESTERASE"/>
    <property type="match status" value="1"/>
</dbReference>
<feature type="domain" description="Calcineurin-like phosphoesterase" evidence="1">
    <location>
        <begin position="5"/>
        <end position="208"/>
    </location>
</feature>
<dbReference type="InterPro" id="IPR004843">
    <property type="entry name" value="Calcineurin-like_PHP"/>
</dbReference>
<dbReference type="PANTHER" id="PTHR42850:SF4">
    <property type="entry name" value="ZINC-DEPENDENT ENDOPOLYPHOSPHATASE"/>
    <property type="match status" value="1"/>
</dbReference>
<dbReference type="RefSeq" id="WP_056952848.1">
    <property type="nucleotide sequence ID" value="NZ_AZCU01000012.1"/>
</dbReference>
<dbReference type="Pfam" id="PF00149">
    <property type="entry name" value="Metallophos"/>
    <property type="match status" value="1"/>
</dbReference>
<evidence type="ECO:0000313" key="2">
    <source>
        <dbReference type="EMBL" id="KRK24024.1"/>
    </source>
</evidence>
<reference evidence="2 3" key="1">
    <citation type="journal article" date="2015" name="Genome Announc.">
        <title>Expanding the biotechnology potential of lactobacilli through comparative genomics of 213 strains and associated genera.</title>
        <authorList>
            <person name="Sun Z."/>
            <person name="Harris H.M."/>
            <person name="McCann A."/>
            <person name="Guo C."/>
            <person name="Argimon S."/>
            <person name="Zhang W."/>
            <person name="Yang X."/>
            <person name="Jeffery I.B."/>
            <person name="Cooney J.C."/>
            <person name="Kagawa T.F."/>
            <person name="Liu W."/>
            <person name="Song Y."/>
            <person name="Salvetti E."/>
            <person name="Wrobel A."/>
            <person name="Rasinkangas P."/>
            <person name="Parkhill J."/>
            <person name="Rea M.C."/>
            <person name="O'Sullivan O."/>
            <person name="Ritari J."/>
            <person name="Douillard F.P."/>
            <person name="Paul Ross R."/>
            <person name="Yang R."/>
            <person name="Briner A.E."/>
            <person name="Felis G.E."/>
            <person name="de Vos W.M."/>
            <person name="Barrangou R."/>
            <person name="Klaenhammer T.R."/>
            <person name="Caufield P.W."/>
            <person name="Cui Y."/>
            <person name="Zhang H."/>
            <person name="O'Toole P.W."/>
        </authorList>
    </citation>
    <scope>NUCLEOTIDE SEQUENCE [LARGE SCALE GENOMIC DNA]</scope>
    <source>
        <strain evidence="2 3">DSM 20314</strain>
    </source>
</reference>
<protein>
    <submittedName>
        <fullName evidence="2">Ser thr protein phosphatase</fullName>
    </submittedName>
</protein>
<dbReference type="Gene3D" id="3.60.21.10">
    <property type="match status" value="1"/>
</dbReference>
<dbReference type="GeneID" id="49392914"/>
<name>A0A837R9A9_LACPE</name>
<dbReference type="GO" id="GO:0016791">
    <property type="term" value="F:phosphatase activity"/>
    <property type="evidence" value="ECO:0007669"/>
    <property type="project" value="TreeGrafter"/>
</dbReference>
<evidence type="ECO:0000313" key="3">
    <source>
        <dbReference type="Proteomes" id="UP000051020"/>
    </source>
</evidence>
<comment type="caution">
    <text evidence="2">The sequence shown here is derived from an EMBL/GenBank/DDBJ whole genome shotgun (WGS) entry which is preliminary data.</text>
</comment>
<dbReference type="InterPro" id="IPR029052">
    <property type="entry name" value="Metallo-depent_PP-like"/>
</dbReference>
<dbReference type="GO" id="GO:0110154">
    <property type="term" value="P:RNA decapping"/>
    <property type="evidence" value="ECO:0007669"/>
    <property type="project" value="TreeGrafter"/>
</dbReference>
<dbReference type="EMBL" id="AZCU01000012">
    <property type="protein sequence ID" value="KRK24024.1"/>
    <property type="molecule type" value="Genomic_DNA"/>
</dbReference>
<dbReference type="InterPro" id="IPR050126">
    <property type="entry name" value="Ap4A_hydrolase"/>
</dbReference>
<organism evidence="2 3">
    <name type="scientific">Lactiplantibacillus pentosus DSM 20314</name>
    <dbReference type="NCBI Taxonomy" id="1423791"/>
    <lineage>
        <taxon>Bacteria</taxon>
        <taxon>Bacillati</taxon>
        <taxon>Bacillota</taxon>
        <taxon>Bacilli</taxon>
        <taxon>Lactobacillales</taxon>
        <taxon>Lactobacillaceae</taxon>
        <taxon>Lactiplantibacillus</taxon>
    </lineage>
</organism>
<dbReference type="AlphaFoldDB" id="A0A837R9A9"/>
<dbReference type="Proteomes" id="UP000051020">
    <property type="component" value="Unassembled WGS sequence"/>
</dbReference>
<dbReference type="GO" id="GO:0005737">
    <property type="term" value="C:cytoplasm"/>
    <property type="evidence" value="ECO:0007669"/>
    <property type="project" value="TreeGrafter"/>
</dbReference>
<gene>
    <name evidence="2" type="ORF">FD24_GL000709</name>
</gene>